<keyword evidence="3" id="KW-0812">Transmembrane</keyword>
<accession>A4HM85</accession>
<gene>
    <name evidence="12" type="ORF">LBRM_34_0520</name>
</gene>
<keyword evidence="13" id="KW-1185">Reference proteome</keyword>
<dbReference type="GO" id="GO:0016020">
    <property type="term" value="C:membrane"/>
    <property type="evidence" value="ECO:0007669"/>
    <property type="project" value="UniProtKB-SubCell"/>
</dbReference>
<dbReference type="InterPro" id="IPR001611">
    <property type="entry name" value="Leu-rich_rpt"/>
</dbReference>
<comment type="subcellular location">
    <subcellularLocation>
        <location evidence="1">Membrane</location>
        <topology evidence="1">Single-pass membrane protein</topology>
    </subcellularLocation>
</comment>
<dbReference type="GeneID" id="5419112"/>
<evidence type="ECO:0000256" key="2">
    <source>
        <dbReference type="ARBA" id="ARBA00022614"/>
    </source>
</evidence>
<dbReference type="SUPFAM" id="SSF52058">
    <property type="entry name" value="L domain-like"/>
    <property type="match status" value="2"/>
</dbReference>
<evidence type="ECO:0000256" key="8">
    <source>
        <dbReference type="ARBA" id="ARBA00023170"/>
    </source>
</evidence>
<evidence type="ECO:0000256" key="4">
    <source>
        <dbReference type="ARBA" id="ARBA00022729"/>
    </source>
</evidence>
<evidence type="ECO:0000256" key="6">
    <source>
        <dbReference type="ARBA" id="ARBA00022989"/>
    </source>
</evidence>
<keyword evidence="5" id="KW-0677">Repeat</keyword>
<dbReference type="Gene3D" id="3.80.10.10">
    <property type="entry name" value="Ribonuclease Inhibitor"/>
    <property type="match status" value="4"/>
</dbReference>
<feature type="signal peptide" evidence="11">
    <location>
        <begin position="1"/>
        <end position="34"/>
    </location>
</feature>
<dbReference type="AlphaFoldDB" id="A4HM85"/>
<sequence length="1013" mass="105656">MSSRSSRHTRQHSVLVAALLCVTLSMLASVGVHSASDGPHLNACASRVPYYTAVQQEHTRLFLDAMKVSIPALASVWTCNNFCAHEGVECTKAGLKLRLDSGALSGSLPEISESIDGPSVVLTEFTFFGHGDNLKGTLPASWYQLTSLSSFVLTSSGIAGTLPEMWGTPVESRAEKGYGAISRMAKGRYAQQKSSLRIFRAAGSNISGPLPASWSQYTTLEEIHLQDNPIDGTLPASWSSLINLRILNLTNTSVTGTLPESWGAMQSLQVFHAKNNKLYGTLPASWGSLSALHDLQLIGNLFTGIISQEWGQMNALRRISLQLSQCTCVPESWITQQVDVTLYSTDDKAMCEITSVCPSSSSSAPTSSSSALECDGPIPFYSESQQVNTRSFLEAFKDTIEDLQPLWTCTNFCVWPYVLCTPAGVAVEITGTEFFGHVPEVSPDVDTAEVVVTKLDFSHSMWVEGDYPASWASLHSLEHVSFAYTAMSGTLPSEWGDMDALRYLDLSFTWTNGMFPQSWSRLAKLEVLNLMHLTIPDHPPDSWSHMTALRELNLASTRASGTLPASWSSLKNLEILSLSNNNMVGSLPEQWGSLKQLATLMLHKNYLGGSIPEIYNDMTALTRASLENNRFCGCLPSVWAAQQGVSMTITAQKEVLASDCATANTCDPEAVSSSSSAPSSSSSAPSSSSSAPSSSSSSAPSSSSSAPSSSSSSAPSSSSSAPSSSSSSAPSSSSSAPSSSSSAPSSSSSAPSSSSSSAPSSSSSAPSSSSSSAPSSSSSAPSSSSSSAPSSSSSAPSSSSSAPSSSSSAPSSSSSSAPSSSSSAPSSSSSSAPSSSSSAPSSSSSSAPSSSISFECNGKVPYYSAEQVKHSMRFLSGFSESFADASETWRCPNFCAWDGVTCTEEGFFFELGGVVTSGTLPEVSADCNGSSVPVLKISAGGAEGNVSLKGSLPSTWSELVSLVELDLSHTGVSGAVPVAWSALLRLKKLNLGFNGLSGVLPKEWSGLAAREEL</sequence>
<evidence type="ECO:0000256" key="10">
    <source>
        <dbReference type="SAM" id="MobiDB-lite"/>
    </source>
</evidence>
<evidence type="ECO:0000313" key="12">
    <source>
        <dbReference type="EMBL" id="CAM43269.1"/>
    </source>
</evidence>
<feature type="region of interest" description="Disordered" evidence="10">
    <location>
        <begin position="667"/>
        <end position="851"/>
    </location>
</feature>
<dbReference type="InParanoid" id="A4HM85"/>
<keyword evidence="4 11" id="KW-0732">Signal</keyword>
<keyword evidence="9" id="KW-0325">Glycoprotein</keyword>
<evidence type="ECO:0000256" key="1">
    <source>
        <dbReference type="ARBA" id="ARBA00004167"/>
    </source>
</evidence>
<keyword evidence="2" id="KW-0433">Leucine-rich repeat</keyword>
<dbReference type="Pfam" id="PF00560">
    <property type="entry name" value="LRR_1"/>
    <property type="match status" value="3"/>
</dbReference>
<feature type="compositionally biased region" description="Low complexity" evidence="10">
    <location>
        <begin position="672"/>
        <end position="851"/>
    </location>
</feature>
<dbReference type="PANTHER" id="PTHR27000">
    <property type="entry name" value="LEUCINE-RICH REPEAT RECEPTOR-LIKE PROTEIN KINASE FAMILY PROTEIN-RELATED"/>
    <property type="match status" value="1"/>
</dbReference>
<feature type="non-terminal residue" evidence="12">
    <location>
        <position position="1013"/>
    </location>
</feature>
<evidence type="ECO:0000256" key="7">
    <source>
        <dbReference type="ARBA" id="ARBA00023136"/>
    </source>
</evidence>
<keyword evidence="8" id="KW-0675">Receptor</keyword>
<evidence type="ECO:0000256" key="11">
    <source>
        <dbReference type="SAM" id="SignalP"/>
    </source>
</evidence>
<dbReference type="EMBL" id="FR799009">
    <property type="protein sequence ID" value="CAM43269.1"/>
    <property type="molecule type" value="Genomic_DNA"/>
</dbReference>
<evidence type="ECO:0000256" key="9">
    <source>
        <dbReference type="ARBA" id="ARBA00023180"/>
    </source>
</evidence>
<proteinExistence type="predicted"/>
<dbReference type="KEGG" id="lbz:LBRM_34_0520"/>
<reference evidence="12 13" key="1">
    <citation type="journal article" date="2007" name="Nat. Genet.">
        <title>Comparative genomic analysis of three Leishmania species that cause diverse human disease.</title>
        <authorList>
            <person name="Peacock C.S."/>
            <person name="Seeger K."/>
            <person name="Harris D."/>
            <person name="Murphy L."/>
            <person name="Ruiz J.C."/>
            <person name="Quail M.A."/>
            <person name="Peters N."/>
            <person name="Adlem E."/>
            <person name="Tivey A."/>
            <person name="Aslett M."/>
            <person name="Kerhornou A."/>
            <person name="Ivens A."/>
            <person name="Fraser A."/>
            <person name="Rajandream M.A."/>
            <person name="Carver T."/>
            <person name="Norbertczak H."/>
            <person name="Chillingworth T."/>
            <person name="Hance Z."/>
            <person name="Jagels K."/>
            <person name="Moule S."/>
            <person name="Ormond D."/>
            <person name="Rutter S."/>
            <person name="Squares R."/>
            <person name="Whitehead S."/>
            <person name="Rabbinowitsch E."/>
            <person name="Arrowsmith C."/>
            <person name="White B."/>
            <person name="Thurston S."/>
            <person name="Bringaud F."/>
            <person name="Baldauf S.L."/>
            <person name="Faulconbridge A."/>
            <person name="Jeffares D."/>
            <person name="Depledge D.P."/>
            <person name="Oyola S.O."/>
            <person name="Hilley J.D."/>
            <person name="Brito L.O."/>
            <person name="Tosi L.R."/>
            <person name="Barrell B."/>
            <person name="Cruz A.K."/>
            <person name="Mottram J.C."/>
            <person name="Smith D.F."/>
            <person name="Berriman M."/>
        </authorList>
    </citation>
    <scope>NUCLEOTIDE SEQUENCE [LARGE SCALE GENOMIC DNA]</scope>
    <source>
        <strain evidence="12 13">MHOM/BR/75/M2904</strain>
    </source>
</reference>
<feature type="chain" id="PRO_5002669267" evidence="11">
    <location>
        <begin position="35"/>
        <end position="1013"/>
    </location>
</feature>
<keyword evidence="7" id="KW-0472">Membrane</keyword>
<evidence type="ECO:0000256" key="5">
    <source>
        <dbReference type="ARBA" id="ARBA00022737"/>
    </source>
</evidence>
<dbReference type="Proteomes" id="UP000007258">
    <property type="component" value="Chromosome 35"/>
</dbReference>
<dbReference type="FunFam" id="3.80.10.10:FF:000041">
    <property type="entry name" value="LRR receptor-like serine/threonine-protein kinase ERECTA"/>
    <property type="match status" value="1"/>
</dbReference>
<dbReference type="RefSeq" id="XP_001568165.1">
    <property type="nucleotide sequence ID" value="XM_001568115.1"/>
</dbReference>
<evidence type="ECO:0000256" key="3">
    <source>
        <dbReference type="ARBA" id="ARBA00022692"/>
    </source>
</evidence>
<organism evidence="12 13">
    <name type="scientific">Leishmania braziliensis</name>
    <dbReference type="NCBI Taxonomy" id="5660"/>
    <lineage>
        <taxon>Eukaryota</taxon>
        <taxon>Discoba</taxon>
        <taxon>Euglenozoa</taxon>
        <taxon>Kinetoplastea</taxon>
        <taxon>Metakinetoplastina</taxon>
        <taxon>Trypanosomatida</taxon>
        <taxon>Trypanosomatidae</taxon>
        <taxon>Leishmaniinae</taxon>
        <taxon>Leishmania</taxon>
        <taxon>Leishmania braziliensis species complex</taxon>
    </lineage>
</organism>
<keyword evidence="6" id="KW-1133">Transmembrane helix</keyword>
<evidence type="ECO:0000313" key="13">
    <source>
        <dbReference type="Proteomes" id="UP000007258"/>
    </source>
</evidence>
<dbReference type="VEuPathDB" id="TriTrypDB:LbrM.34.0520"/>
<dbReference type="InterPro" id="IPR032675">
    <property type="entry name" value="LRR_dom_sf"/>
</dbReference>
<name>A4HM85_LEIBR</name>
<reference evidence="12 13" key="2">
    <citation type="journal article" date="2011" name="Genome Res.">
        <title>Chromosome and gene copy number variation allow major structural change between species and strains of Leishmania.</title>
        <authorList>
            <person name="Rogers M.B."/>
            <person name="Hilley J.D."/>
            <person name="Dickens N.J."/>
            <person name="Wilkes J."/>
            <person name="Bates P.A."/>
            <person name="Depledge D.P."/>
            <person name="Harris D."/>
            <person name="Her Y."/>
            <person name="Herzyk P."/>
            <person name="Imamura H."/>
            <person name="Otto T.D."/>
            <person name="Sanders M."/>
            <person name="Seeger K."/>
            <person name="Dujardin J.C."/>
            <person name="Berriman M."/>
            <person name="Smith D.F."/>
            <person name="Hertz-Fowler C."/>
            <person name="Mottram J.C."/>
        </authorList>
    </citation>
    <scope>NUCLEOTIDE SEQUENCE [LARGE SCALE GENOMIC DNA]</scope>
    <source>
        <strain evidence="12 13">MHOM/BR/75/M2904</strain>
    </source>
</reference>
<dbReference type="OMA" id="WLEGLHD"/>
<protein>
    <submittedName>
        <fullName evidence="12">Proteophosphoglycan ppg3</fullName>
    </submittedName>
</protein>